<organism evidence="1 2">
    <name type="scientific">Streblomastix strix</name>
    <dbReference type="NCBI Taxonomy" id="222440"/>
    <lineage>
        <taxon>Eukaryota</taxon>
        <taxon>Metamonada</taxon>
        <taxon>Preaxostyla</taxon>
        <taxon>Oxymonadida</taxon>
        <taxon>Streblomastigidae</taxon>
        <taxon>Streblomastix</taxon>
    </lineage>
</organism>
<name>A0A5J4U9E9_9EUKA</name>
<proteinExistence type="predicted"/>
<evidence type="ECO:0000313" key="1">
    <source>
        <dbReference type="EMBL" id="KAA6366844.1"/>
    </source>
</evidence>
<evidence type="ECO:0000313" key="2">
    <source>
        <dbReference type="Proteomes" id="UP000324800"/>
    </source>
</evidence>
<dbReference type="AlphaFoldDB" id="A0A5J4U9E9"/>
<accession>A0A5J4U9E9</accession>
<dbReference type="EMBL" id="SNRW01018952">
    <property type="protein sequence ID" value="KAA6366844.1"/>
    <property type="molecule type" value="Genomic_DNA"/>
</dbReference>
<sequence>LITLYPLFQHARCAVSTSFLCIDKCGIVISGIISSRKSFSSDSTDFFCVGDIVLLLCLCYQILSVVQCSGGIREICRHEYAGIGGTNILFETSSFVFTVGSPLVQMDYVVGQLETELVNSGIAMAIQSIGRGIMVVIILTFNAEGVGCKND</sequence>
<feature type="non-terminal residue" evidence="1">
    <location>
        <position position="1"/>
    </location>
</feature>
<comment type="caution">
    <text evidence="1">The sequence shown here is derived from an EMBL/GenBank/DDBJ whole genome shotgun (WGS) entry which is preliminary data.</text>
</comment>
<dbReference type="Proteomes" id="UP000324800">
    <property type="component" value="Unassembled WGS sequence"/>
</dbReference>
<protein>
    <submittedName>
        <fullName evidence="1">Uncharacterized protein</fullName>
    </submittedName>
</protein>
<reference evidence="1 2" key="1">
    <citation type="submission" date="2019-03" db="EMBL/GenBank/DDBJ databases">
        <title>Single cell metagenomics reveals metabolic interactions within the superorganism composed of flagellate Streblomastix strix and complex community of Bacteroidetes bacteria on its surface.</title>
        <authorList>
            <person name="Treitli S.C."/>
            <person name="Kolisko M."/>
            <person name="Husnik F."/>
            <person name="Keeling P."/>
            <person name="Hampl V."/>
        </authorList>
    </citation>
    <scope>NUCLEOTIDE SEQUENCE [LARGE SCALE GENOMIC DNA]</scope>
    <source>
        <strain evidence="1">ST1C</strain>
    </source>
</reference>
<gene>
    <name evidence="1" type="ORF">EZS28_037628</name>
</gene>